<accession>A0A9J5ZH15</accession>
<evidence type="ECO:0000313" key="2">
    <source>
        <dbReference type="Proteomes" id="UP000824120"/>
    </source>
</evidence>
<organism evidence="1 2">
    <name type="scientific">Solanum commersonii</name>
    <name type="common">Commerson's wild potato</name>
    <name type="synonym">Commerson's nightshade</name>
    <dbReference type="NCBI Taxonomy" id="4109"/>
    <lineage>
        <taxon>Eukaryota</taxon>
        <taxon>Viridiplantae</taxon>
        <taxon>Streptophyta</taxon>
        <taxon>Embryophyta</taxon>
        <taxon>Tracheophyta</taxon>
        <taxon>Spermatophyta</taxon>
        <taxon>Magnoliopsida</taxon>
        <taxon>eudicotyledons</taxon>
        <taxon>Gunneridae</taxon>
        <taxon>Pentapetalae</taxon>
        <taxon>asterids</taxon>
        <taxon>lamiids</taxon>
        <taxon>Solanales</taxon>
        <taxon>Solanaceae</taxon>
        <taxon>Solanoideae</taxon>
        <taxon>Solaneae</taxon>
        <taxon>Solanum</taxon>
    </lineage>
</organism>
<protein>
    <submittedName>
        <fullName evidence="1">Uncharacterized protein</fullName>
    </submittedName>
</protein>
<keyword evidence="2" id="KW-1185">Reference proteome</keyword>
<comment type="caution">
    <text evidence="1">The sequence shown here is derived from an EMBL/GenBank/DDBJ whole genome shotgun (WGS) entry which is preliminary data.</text>
</comment>
<dbReference type="EMBL" id="JACXVP010000004">
    <property type="protein sequence ID" value="KAG5610102.1"/>
    <property type="molecule type" value="Genomic_DNA"/>
</dbReference>
<dbReference type="Proteomes" id="UP000824120">
    <property type="component" value="Chromosome 4"/>
</dbReference>
<dbReference type="AlphaFoldDB" id="A0A9J5ZH15"/>
<feature type="non-terminal residue" evidence="1">
    <location>
        <position position="142"/>
    </location>
</feature>
<gene>
    <name evidence="1" type="ORF">H5410_021383</name>
</gene>
<evidence type="ECO:0000313" key="1">
    <source>
        <dbReference type="EMBL" id="KAG5610102.1"/>
    </source>
</evidence>
<proteinExistence type="predicted"/>
<sequence length="142" mass="17120">NAFERVIELNKRHQYSYISLLEPFQIPSELEQYRRKLGSSDTTQQLTMNLRICGTKNKFVVTAVYGRCSGLERLELLEDFECMEKIIRHFKLLNFRIKHADFQKVVEESRRIKLEGSHFRTIDLKRFMRIEEDFWKQKAGMR</sequence>
<reference evidence="1 2" key="1">
    <citation type="submission" date="2020-09" db="EMBL/GenBank/DDBJ databases">
        <title>De no assembly of potato wild relative species, Solanum commersonii.</title>
        <authorList>
            <person name="Cho K."/>
        </authorList>
    </citation>
    <scope>NUCLEOTIDE SEQUENCE [LARGE SCALE GENOMIC DNA]</scope>
    <source>
        <strain evidence="1">LZ3.2</strain>
        <tissue evidence="1">Leaf</tissue>
    </source>
</reference>
<name>A0A9J5ZH15_SOLCO</name>